<comment type="similarity">
    <text evidence="1">Belongs to the type-I restriction system S methylase family.</text>
</comment>
<evidence type="ECO:0000259" key="5">
    <source>
        <dbReference type="Pfam" id="PF01420"/>
    </source>
</evidence>
<proteinExistence type="inferred from homology"/>
<dbReference type="CDD" id="cd17517">
    <property type="entry name" value="RMtype1_S_EcoKI_StySPI-TRD2-CR2_like"/>
    <property type="match status" value="1"/>
</dbReference>
<name>A0ABD6B6P1_9EURY</name>
<dbReference type="EMBL" id="JBHUDH010000066">
    <property type="protein sequence ID" value="MFD1526102.1"/>
    <property type="molecule type" value="Genomic_DNA"/>
</dbReference>
<keyword evidence="2" id="KW-0680">Restriction system</keyword>
<keyword evidence="7" id="KW-1185">Reference proteome</keyword>
<keyword evidence="6" id="KW-0540">Nuclease</keyword>
<dbReference type="InterPro" id="IPR052021">
    <property type="entry name" value="Type-I_RS_S_subunit"/>
</dbReference>
<dbReference type="RefSeq" id="WP_379730891.1">
    <property type="nucleotide sequence ID" value="NZ_JBHSWZ010000032.1"/>
</dbReference>
<protein>
    <submittedName>
        <fullName evidence="6">Restriction endonuclease subunit S</fullName>
        <ecNumber evidence="6">3.1.21.-</ecNumber>
    </submittedName>
</protein>
<evidence type="ECO:0000256" key="2">
    <source>
        <dbReference type="ARBA" id="ARBA00022747"/>
    </source>
</evidence>
<dbReference type="GO" id="GO:0004519">
    <property type="term" value="F:endonuclease activity"/>
    <property type="evidence" value="ECO:0007669"/>
    <property type="project" value="UniProtKB-KW"/>
</dbReference>
<dbReference type="GO" id="GO:0003677">
    <property type="term" value="F:DNA binding"/>
    <property type="evidence" value="ECO:0007669"/>
    <property type="project" value="UniProtKB-KW"/>
</dbReference>
<feature type="domain" description="Type I restriction modification DNA specificity" evidence="5">
    <location>
        <begin position="236"/>
        <end position="398"/>
    </location>
</feature>
<dbReference type="GO" id="GO:0016787">
    <property type="term" value="F:hydrolase activity"/>
    <property type="evidence" value="ECO:0007669"/>
    <property type="project" value="UniProtKB-KW"/>
</dbReference>
<dbReference type="PANTHER" id="PTHR30408">
    <property type="entry name" value="TYPE-1 RESTRICTION ENZYME ECOKI SPECIFICITY PROTEIN"/>
    <property type="match status" value="1"/>
</dbReference>
<gene>
    <name evidence="6" type="ORF">ACFR9S_07270</name>
</gene>
<dbReference type="PANTHER" id="PTHR30408:SF12">
    <property type="entry name" value="TYPE I RESTRICTION ENZYME MJAVIII SPECIFICITY SUBUNIT"/>
    <property type="match status" value="1"/>
</dbReference>
<accession>A0ABD6B6P1</accession>
<dbReference type="GO" id="GO:0009307">
    <property type="term" value="P:DNA restriction-modification system"/>
    <property type="evidence" value="ECO:0007669"/>
    <property type="project" value="UniProtKB-KW"/>
</dbReference>
<feature type="domain" description="Type I restriction modification DNA specificity" evidence="5">
    <location>
        <begin position="20"/>
        <end position="182"/>
    </location>
</feature>
<dbReference type="Proteomes" id="UP001597111">
    <property type="component" value="Unassembled WGS sequence"/>
</dbReference>
<evidence type="ECO:0000256" key="3">
    <source>
        <dbReference type="ARBA" id="ARBA00023125"/>
    </source>
</evidence>
<reference evidence="6 7" key="1">
    <citation type="journal article" date="2019" name="Int. J. Syst. Evol. Microbiol.">
        <title>The Global Catalogue of Microorganisms (GCM) 10K type strain sequencing project: providing services to taxonomists for standard genome sequencing and annotation.</title>
        <authorList>
            <consortium name="The Broad Institute Genomics Platform"/>
            <consortium name="The Broad Institute Genome Sequencing Center for Infectious Disease"/>
            <person name="Wu L."/>
            <person name="Ma J."/>
        </authorList>
    </citation>
    <scope>NUCLEOTIDE SEQUENCE [LARGE SCALE GENOMIC DNA]</scope>
    <source>
        <strain evidence="6 7">CGMCC 1.12285</strain>
    </source>
</reference>
<evidence type="ECO:0000313" key="7">
    <source>
        <dbReference type="Proteomes" id="UP001597111"/>
    </source>
</evidence>
<keyword evidence="6" id="KW-0255">Endonuclease</keyword>
<dbReference type="InterPro" id="IPR000055">
    <property type="entry name" value="Restrct_endonuc_typeI_TRD"/>
</dbReference>
<evidence type="ECO:0000313" key="6">
    <source>
        <dbReference type="EMBL" id="MFD1526102.1"/>
    </source>
</evidence>
<dbReference type="AlphaFoldDB" id="A0ABD6B6P1"/>
<organism evidence="6 7">
    <name type="scientific">Halolamina salina</name>
    <dbReference type="NCBI Taxonomy" id="1220023"/>
    <lineage>
        <taxon>Archaea</taxon>
        <taxon>Methanobacteriati</taxon>
        <taxon>Methanobacteriota</taxon>
        <taxon>Stenosarchaea group</taxon>
        <taxon>Halobacteria</taxon>
        <taxon>Halobacteriales</taxon>
        <taxon>Haloferacaceae</taxon>
    </lineage>
</organism>
<dbReference type="InterPro" id="IPR044946">
    <property type="entry name" value="Restrct_endonuc_typeI_TRD_sf"/>
</dbReference>
<keyword evidence="6" id="KW-0378">Hydrolase</keyword>
<dbReference type="Pfam" id="PF01420">
    <property type="entry name" value="Methylase_S"/>
    <property type="match status" value="2"/>
</dbReference>
<dbReference type="Gene3D" id="1.10.287.1120">
    <property type="entry name" value="Bipartite methylase S protein"/>
    <property type="match status" value="1"/>
</dbReference>
<keyword evidence="3" id="KW-0238">DNA-binding</keyword>
<dbReference type="Gene3D" id="3.90.220.20">
    <property type="entry name" value="DNA methylase specificity domains"/>
    <property type="match status" value="2"/>
</dbReference>
<sequence length="430" mass="49591">MNEESTLSEFVPEESDKQEQKWEEVQLHEVAYKRSDNVDPQEVELEKHIGLEHIDPNDPVPDWESLDDLSSTKRRFETGDILFAKLRPNLEKSAQPDFEGVASTDIFPIVAESDVNSKWLLYRLSSKPAYDYARRTSAGTRMPRTSWNLFSNFNFLLPPLPEQRKIATVLYTVDQAIEKTEKMIEGTKQIQRGVEQHLFREGYFDHDTIEQTRLVTIPGDWNFDQLSEHTKESAFGPRFGSERYDEDGEIATLRTTDLDDNGHIDLDDMPVADLEYDEVEEHILKPGDFMITRSGTTGIGTVWENHHKPTIPGAFLIRFRFKDSLNPNFMKYYVNSSLGRRRVNRRAKGGVQKNLAGSDLLNMRFPIPTEEEQEKIIEVLDTYQARIQHEKDYKSQLQALKQGLMQDLLSGKVRTTNTNIEVPEEIAQHG</sequence>
<dbReference type="SUPFAM" id="SSF116734">
    <property type="entry name" value="DNA methylase specificity domain"/>
    <property type="match status" value="2"/>
</dbReference>
<dbReference type="EC" id="3.1.21.-" evidence="6"/>
<comment type="caution">
    <text evidence="6">The sequence shown here is derived from an EMBL/GenBank/DDBJ whole genome shotgun (WGS) entry which is preliminary data.</text>
</comment>
<evidence type="ECO:0000256" key="1">
    <source>
        <dbReference type="ARBA" id="ARBA00010923"/>
    </source>
</evidence>
<feature type="region of interest" description="Disordered" evidence="4">
    <location>
        <begin position="1"/>
        <end position="20"/>
    </location>
</feature>
<evidence type="ECO:0000256" key="4">
    <source>
        <dbReference type="SAM" id="MobiDB-lite"/>
    </source>
</evidence>